<name>A0A1I7RV67_BURXY</name>
<dbReference type="EMBL" id="CAJFDI010000005">
    <property type="protein sequence ID" value="CAD5232359.1"/>
    <property type="molecule type" value="Genomic_DNA"/>
</dbReference>
<evidence type="ECO:0000313" key="2">
    <source>
        <dbReference type="EMBL" id="CAD5232359.1"/>
    </source>
</evidence>
<reference evidence="6" key="1">
    <citation type="submission" date="2016-11" db="UniProtKB">
        <authorList>
            <consortium name="WormBaseParasite"/>
        </authorList>
    </citation>
    <scope>IDENTIFICATION</scope>
</reference>
<dbReference type="Proteomes" id="UP000659654">
    <property type="component" value="Unassembled WGS sequence"/>
</dbReference>
<accession>A0A1I7RV67</accession>
<dbReference type="WBParaSite" id="BXY_0462800.1">
    <property type="protein sequence ID" value="BXY_0462800.1"/>
    <property type="gene ID" value="BXY_0462800"/>
</dbReference>
<evidence type="ECO:0000313" key="3">
    <source>
        <dbReference type="EMBL" id="CAG9124662.1"/>
    </source>
</evidence>
<dbReference type="EMBL" id="CAJFCV020000005">
    <property type="protein sequence ID" value="CAG9124662.1"/>
    <property type="molecule type" value="Genomic_DNA"/>
</dbReference>
<evidence type="ECO:0000313" key="6">
    <source>
        <dbReference type="WBParaSite" id="BXY_0462800.1"/>
    </source>
</evidence>
<dbReference type="Proteomes" id="UP000582659">
    <property type="component" value="Unassembled WGS sequence"/>
</dbReference>
<evidence type="ECO:0000313" key="4">
    <source>
        <dbReference type="Proteomes" id="UP000095284"/>
    </source>
</evidence>
<dbReference type="Proteomes" id="UP000095284">
    <property type="component" value="Unplaced"/>
</dbReference>
<feature type="region of interest" description="Disordered" evidence="1">
    <location>
        <begin position="72"/>
        <end position="103"/>
    </location>
</feature>
<sequence>MTARSEEWLNRRLELKNSLEEVQSMALSQTEIERIIDNLSTTTAQLIDQEPQTALTQDTQWSYYSDNSSVSVESSDQSWSQSSEGYVQGHSETKTISSGTKVTSDSVETSLKKEISNLEYDTENDAKVSQYQLEEMREYGPMHDAYKWKLLSLQPRHEAVYDDIESVYLF</sequence>
<feature type="compositionally biased region" description="Polar residues" evidence="1">
    <location>
        <begin position="94"/>
        <end position="103"/>
    </location>
</feature>
<dbReference type="AlphaFoldDB" id="A0A1I7RV67"/>
<keyword evidence="5" id="KW-1185">Reference proteome</keyword>
<protein>
    <submittedName>
        <fullName evidence="2">(pine wood nematode) hypothetical protein</fullName>
    </submittedName>
</protein>
<proteinExistence type="predicted"/>
<evidence type="ECO:0000313" key="5">
    <source>
        <dbReference type="Proteomes" id="UP000659654"/>
    </source>
</evidence>
<feature type="compositionally biased region" description="Low complexity" evidence="1">
    <location>
        <begin position="72"/>
        <end position="84"/>
    </location>
</feature>
<evidence type="ECO:0000256" key="1">
    <source>
        <dbReference type="SAM" id="MobiDB-lite"/>
    </source>
</evidence>
<reference evidence="3" key="2">
    <citation type="submission" date="2020-08" db="EMBL/GenBank/DDBJ databases">
        <authorList>
            <person name="Kikuchi T."/>
        </authorList>
    </citation>
    <scope>NUCLEOTIDE SEQUENCE</scope>
    <source>
        <strain evidence="2">Ka4C1</strain>
    </source>
</reference>
<organism evidence="4 6">
    <name type="scientific">Bursaphelenchus xylophilus</name>
    <name type="common">Pinewood nematode worm</name>
    <name type="synonym">Aphelenchoides xylophilus</name>
    <dbReference type="NCBI Taxonomy" id="6326"/>
    <lineage>
        <taxon>Eukaryota</taxon>
        <taxon>Metazoa</taxon>
        <taxon>Ecdysozoa</taxon>
        <taxon>Nematoda</taxon>
        <taxon>Chromadorea</taxon>
        <taxon>Rhabditida</taxon>
        <taxon>Tylenchina</taxon>
        <taxon>Tylenchomorpha</taxon>
        <taxon>Aphelenchoidea</taxon>
        <taxon>Aphelenchoididae</taxon>
        <taxon>Bursaphelenchus</taxon>
    </lineage>
</organism>
<gene>
    <name evidence="2" type="ORF">BXYJ_LOCUS12450</name>
</gene>